<feature type="domain" description="RCC1-like" evidence="5">
    <location>
        <begin position="77"/>
        <end position="516"/>
    </location>
</feature>
<evidence type="ECO:0000256" key="4">
    <source>
        <dbReference type="SAM" id="MobiDB-lite"/>
    </source>
</evidence>
<feature type="compositionally biased region" description="Polar residues" evidence="4">
    <location>
        <begin position="34"/>
        <end position="66"/>
    </location>
</feature>
<keyword evidence="2" id="KW-0677">Repeat</keyword>
<evidence type="ECO:0000256" key="2">
    <source>
        <dbReference type="ARBA" id="ARBA00022737"/>
    </source>
</evidence>
<feature type="repeat" description="RCC1" evidence="3">
    <location>
        <begin position="398"/>
        <end position="466"/>
    </location>
</feature>
<feature type="repeat" description="RCC1" evidence="3">
    <location>
        <begin position="134"/>
        <end position="215"/>
    </location>
</feature>
<dbReference type="Proteomes" id="UP001642482">
    <property type="component" value="Unassembled WGS sequence"/>
</dbReference>
<dbReference type="Pfam" id="PF25390">
    <property type="entry name" value="WD40_RLD"/>
    <property type="match status" value="1"/>
</dbReference>
<dbReference type="PROSITE" id="PS00625">
    <property type="entry name" value="RCC1_1"/>
    <property type="match status" value="1"/>
</dbReference>
<dbReference type="Gene3D" id="2.130.10.30">
    <property type="entry name" value="Regulator of chromosome condensation 1/beta-lactamase-inhibitor protein II"/>
    <property type="match status" value="1"/>
</dbReference>
<feature type="repeat" description="RCC1" evidence="3">
    <location>
        <begin position="338"/>
        <end position="397"/>
    </location>
</feature>
<feature type="compositionally biased region" description="Basic residues" evidence="4">
    <location>
        <begin position="1"/>
        <end position="10"/>
    </location>
</feature>
<accession>A0ABP0D285</accession>
<dbReference type="PANTHER" id="PTHR45982:SF1">
    <property type="entry name" value="REGULATOR OF CHROMOSOME CONDENSATION"/>
    <property type="match status" value="1"/>
</dbReference>
<feature type="repeat" description="RCC1" evidence="3">
    <location>
        <begin position="216"/>
        <end position="274"/>
    </location>
</feature>
<comment type="caution">
    <text evidence="6">The sequence shown here is derived from an EMBL/GenBank/DDBJ whole genome shotgun (WGS) entry which is preliminary data.</text>
</comment>
<keyword evidence="7" id="KW-1185">Reference proteome</keyword>
<dbReference type="PROSITE" id="PS50012">
    <property type="entry name" value="RCC1_3"/>
    <property type="match status" value="7"/>
</dbReference>
<evidence type="ECO:0000259" key="5">
    <source>
        <dbReference type="Pfam" id="PF25390"/>
    </source>
</evidence>
<evidence type="ECO:0000256" key="1">
    <source>
        <dbReference type="ARBA" id="ARBA00022658"/>
    </source>
</evidence>
<feature type="repeat" description="RCC1" evidence="3">
    <location>
        <begin position="76"/>
        <end position="133"/>
    </location>
</feature>
<evidence type="ECO:0000313" key="7">
    <source>
        <dbReference type="Proteomes" id="UP001642482"/>
    </source>
</evidence>
<dbReference type="PANTHER" id="PTHR45982">
    <property type="entry name" value="REGULATOR OF CHROMOSOME CONDENSATION"/>
    <property type="match status" value="1"/>
</dbReference>
<dbReference type="InterPro" id="IPR009091">
    <property type="entry name" value="RCC1/BLIP-II"/>
</dbReference>
<protein>
    <recommendedName>
        <fullName evidence="5">RCC1-like domain-containing protein</fullName>
    </recommendedName>
</protein>
<proteinExistence type="predicted"/>
<name>A0ABP0D285_9PEZI</name>
<sequence length="526" mass="56354">MATRTNRKHSATTTQSAGAPTLRATKRARVAEPAQSTTTRNLLSRRQARQPQTLPGTSLDPTSSLPVINHVPTEVLDVLVFGNGENSELGLGPSRTETSIPRVNPFLHAGTESNFHVVQLDCGGMHTIALTKSNQIVTWGVNDNGALGRSTEWSGGLRDMDDENDDGEDSKSDDDGNLNPLESTPTAISTSSFPPNTTFVQVAAGDSCSLALTDKGLVFGWGTFTMDEGKTIFSYDTEKDELVEKQMTPTLIKGLSGITQIACGANHALALDAIRGIAYTWGRADQNQLGRRITSFPSQGEPANLFFLPGLIPGPVPIPNIRYIATGEHHAFAIDHREVVWGWGYNGFNETGADPQHAGKEDADNILPYPKPVKTLSGHKIAVLDGGQHHSVAVTADGRCLAWGQMDCGQLGIEFRNEQLFDKSLIRNDERGKPRICLKPTVITGPIGLVRHVACGTDHTIIVSRDGAVYATGFNANGQLGLGHEDDVYVAQRLAGKATVSRRFTWAGAGGQFSVVAGPHRPSPAT</sequence>
<gene>
    <name evidence="6" type="ORF">SEUCBS140593_010778</name>
</gene>
<dbReference type="SUPFAM" id="SSF50985">
    <property type="entry name" value="RCC1/BLIP-II"/>
    <property type="match status" value="1"/>
</dbReference>
<dbReference type="InterPro" id="IPR000408">
    <property type="entry name" value="Reg_chr_condens"/>
</dbReference>
<feature type="compositionally biased region" description="Polar residues" evidence="4">
    <location>
        <begin position="180"/>
        <end position="192"/>
    </location>
</feature>
<organism evidence="6 7">
    <name type="scientific">Sporothrix eucalyptigena</name>
    <dbReference type="NCBI Taxonomy" id="1812306"/>
    <lineage>
        <taxon>Eukaryota</taxon>
        <taxon>Fungi</taxon>
        <taxon>Dikarya</taxon>
        <taxon>Ascomycota</taxon>
        <taxon>Pezizomycotina</taxon>
        <taxon>Sordariomycetes</taxon>
        <taxon>Sordariomycetidae</taxon>
        <taxon>Ophiostomatales</taxon>
        <taxon>Ophiostomataceae</taxon>
        <taxon>Sporothrix</taxon>
    </lineage>
</organism>
<reference evidence="6 7" key="1">
    <citation type="submission" date="2024-01" db="EMBL/GenBank/DDBJ databases">
        <authorList>
            <person name="Allen C."/>
            <person name="Tagirdzhanova G."/>
        </authorList>
    </citation>
    <scope>NUCLEOTIDE SEQUENCE [LARGE SCALE GENOMIC DNA]</scope>
</reference>
<feature type="repeat" description="RCC1" evidence="3">
    <location>
        <begin position="467"/>
        <end position="520"/>
    </location>
</feature>
<dbReference type="InterPro" id="IPR058923">
    <property type="entry name" value="RCC1-like_dom"/>
</dbReference>
<feature type="repeat" description="RCC1" evidence="3">
    <location>
        <begin position="276"/>
        <end position="337"/>
    </location>
</feature>
<evidence type="ECO:0000256" key="3">
    <source>
        <dbReference type="PROSITE-ProRule" id="PRU00235"/>
    </source>
</evidence>
<dbReference type="InterPro" id="IPR051553">
    <property type="entry name" value="Ran_GTPase-activating"/>
</dbReference>
<evidence type="ECO:0000313" key="6">
    <source>
        <dbReference type="EMBL" id="CAK7238527.1"/>
    </source>
</evidence>
<feature type="region of interest" description="Disordered" evidence="4">
    <location>
        <begin position="148"/>
        <end position="192"/>
    </location>
</feature>
<keyword evidence="1" id="KW-0344">Guanine-nucleotide releasing factor</keyword>
<dbReference type="EMBL" id="CAWUHD010000268">
    <property type="protein sequence ID" value="CAK7238527.1"/>
    <property type="molecule type" value="Genomic_DNA"/>
</dbReference>
<feature type="region of interest" description="Disordered" evidence="4">
    <location>
        <begin position="1"/>
        <end position="66"/>
    </location>
</feature>
<dbReference type="PRINTS" id="PR00633">
    <property type="entry name" value="RCCNDNSATION"/>
</dbReference>
<dbReference type="PROSITE" id="PS00626">
    <property type="entry name" value="RCC1_2"/>
    <property type="match status" value="2"/>
</dbReference>